<proteinExistence type="predicted"/>
<dbReference type="PANTHER" id="PTHR42754">
    <property type="entry name" value="ENDOGLUCANASE"/>
    <property type="match status" value="1"/>
</dbReference>
<accession>A0ABU1P6Z1</accession>
<dbReference type="EMBL" id="JAVDSB010000023">
    <property type="protein sequence ID" value="MDR6555096.1"/>
    <property type="molecule type" value="Genomic_DNA"/>
</dbReference>
<dbReference type="Gene3D" id="2.60.40.1080">
    <property type="match status" value="1"/>
</dbReference>
<protein>
    <recommendedName>
        <fullName evidence="3">BIG2 domain-containing protein</fullName>
    </recommendedName>
</protein>
<reference evidence="1 2" key="1">
    <citation type="submission" date="2023-07" db="EMBL/GenBank/DDBJ databases">
        <title>Sorghum-associated microbial communities from plants grown in Nebraska, USA.</title>
        <authorList>
            <person name="Schachtman D."/>
        </authorList>
    </citation>
    <scope>NUCLEOTIDE SEQUENCE [LARGE SCALE GENOMIC DNA]</scope>
    <source>
        <strain evidence="1 2">CC258</strain>
    </source>
</reference>
<dbReference type="SUPFAM" id="SSF49373">
    <property type="entry name" value="Invasin/intimin cell-adhesion fragments"/>
    <property type="match status" value="1"/>
</dbReference>
<dbReference type="InterPro" id="IPR008964">
    <property type="entry name" value="Invasin/intimin_cell_adhesion"/>
</dbReference>
<keyword evidence="2" id="KW-1185">Reference proteome</keyword>
<organism evidence="1 2">
    <name type="scientific">Paenibacillus qinlingensis</name>
    <dbReference type="NCBI Taxonomy" id="1837343"/>
    <lineage>
        <taxon>Bacteria</taxon>
        <taxon>Bacillati</taxon>
        <taxon>Bacillota</taxon>
        <taxon>Bacilli</taxon>
        <taxon>Bacillales</taxon>
        <taxon>Paenibacillaceae</taxon>
        <taxon>Paenibacillus</taxon>
    </lineage>
</organism>
<dbReference type="RefSeq" id="WP_310502492.1">
    <property type="nucleotide sequence ID" value="NZ_JAVDSB010000023.1"/>
</dbReference>
<evidence type="ECO:0000313" key="2">
    <source>
        <dbReference type="Proteomes" id="UP001267290"/>
    </source>
</evidence>
<gene>
    <name evidence="1" type="ORF">J2736_006350</name>
</gene>
<dbReference type="SUPFAM" id="SSF50998">
    <property type="entry name" value="Quinoprotein alcohol dehydrogenase-like"/>
    <property type="match status" value="1"/>
</dbReference>
<dbReference type="InterPro" id="IPR011047">
    <property type="entry name" value="Quinoprotein_ADH-like_sf"/>
</dbReference>
<name>A0ABU1P6Z1_9BACL</name>
<evidence type="ECO:0000313" key="1">
    <source>
        <dbReference type="EMBL" id="MDR6555096.1"/>
    </source>
</evidence>
<comment type="caution">
    <text evidence="1">The sequence shown here is derived from an EMBL/GenBank/DDBJ whole genome shotgun (WGS) entry which is preliminary data.</text>
</comment>
<dbReference type="PANTHER" id="PTHR42754:SF1">
    <property type="entry name" value="LIPOPROTEIN"/>
    <property type="match status" value="1"/>
</dbReference>
<sequence>MKKRVSWRKLILAGTLAFNLFIGWNTGHSVAQGLSPETLWEKNYNTGFALSEVQEMEGNGYSVMGTSGDGNLFVANMDEQGNQLWSKEFQLQAINTSGVEKNVTVSSIHHLDDGGYIVGGTVPGFYFRYNDYVIAKTDENGVIQWTRVFDSGANGHFNMIRDTQDGGYMNAIFSESLNVGSFQTAVQKRDRSGTTEWTTVLGSGGPNSPQVQARTIEEIADGGYIVSGTKDTNVAIWKLDSSGEIVWEKSYNCNGGYVIQAPDGGYVIVGTRPEGKTVLIKTDAMGKESWTKTMNGGQTVSLTNTSDGGYLIGQSQLLIKTDAAGTKQWSKPIRGLTKAISVKNGGYLILSSPDTLLKLAENSLPPQTALKLDSEDYSLMVGQTLDTVLTSVYEGKQVNVSHYGSYSIADPSILSVDSYGNMTGLNYGQTVLTATYKGLQTKANVYVYGKKK</sequence>
<evidence type="ECO:0008006" key="3">
    <source>
        <dbReference type="Google" id="ProtNLM"/>
    </source>
</evidence>
<dbReference type="Proteomes" id="UP001267290">
    <property type="component" value="Unassembled WGS sequence"/>
</dbReference>